<proteinExistence type="predicted"/>
<comment type="caution">
    <text evidence="3">The sequence shown here is derived from an EMBL/GenBank/DDBJ whole genome shotgun (WGS) entry which is preliminary data.</text>
</comment>
<keyword evidence="4" id="KW-1185">Reference proteome</keyword>
<keyword evidence="1" id="KW-0812">Transmembrane</keyword>
<sequence>MKTLLRRMLSIWKLLILFLLAGAAFAYAMFQGGFVSWFLFYSFLPFAIYGALLAMYPLKEWKAVRKIAKHEYNAMESMTVEVELTRKSVFPLFYLLVEDKFSFALKEKASGKVLIFPGFKKRIVFTYQVDALPRGEHLFNEVSVKTGDPLGLMEKEAAIAVPSRIIVYPVYEELSYKPFSTHYDQGATVSKERVQRDTTMAVGIREYQTGDRFSWINWKASAKRDSFMTKEFEQKQSHDILVVLDCEKSNGFETLVSFTASLIRGIIRKGAQVGLLTVEKERTAFPIRGGEGQRSLLFHHLAKCEDESPLSLANVLDNEMSTLQQQAALLITTTNLTKQLIEKTSYLANKRQQVVVFLVKEANESMTQQERSLKAGASSRGIIVIPVSKGRFKEAFSEVATS</sequence>
<name>A0A437K3I2_9BACI</name>
<dbReference type="EMBL" id="RZTZ01000023">
    <property type="protein sequence ID" value="RVT56699.1"/>
    <property type="molecule type" value="Genomic_DNA"/>
</dbReference>
<feature type="domain" description="DUF58" evidence="2">
    <location>
        <begin position="204"/>
        <end position="400"/>
    </location>
</feature>
<dbReference type="Proteomes" id="UP000288024">
    <property type="component" value="Unassembled WGS sequence"/>
</dbReference>
<feature type="transmembrane region" description="Helical" evidence="1">
    <location>
        <begin position="36"/>
        <end position="56"/>
    </location>
</feature>
<accession>A0A437K3I2</accession>
<dbReference type="InterPro" id="IPR002881">
    <property type="entry name" value="DUF58"/>
</dbReference>
<organism evidence="3 4">
    <name type="scientific">Niallia taxi</name>
    <dbReference type="NCBI Taxonomy" id="2499688"/>
    <lineage>
        <taxon>Bacteria</taxon>
        <taxon>Bacillati</taxon>
        <taxon>Bacillota</taxon>
        <taxon>Bacilli</taxon>
        <taxon>Bacillales</taxon>
        <taxon>Bacillaceae</taxon>
        <taxon>Niallia</taxon>
    </lineage>
</organism>
<evidence type="ECO:0000313" key="3">
    <source>
        <dbReference type="EMBL" id="RVT56699.1"/>
    </source>
</evidence>
<evidence type="ECO:0000313" key="4">
    <source>
        <dbReference type="Proteomes" id="UP000288024"/>
    </source>
</evidence>
<dbReference type="Pfam" id="PF01882">
    <property type="entry name" value="DUF58"/>
    <property type="match status" value="1"/>
</dbReference>
<dbReference type="RefSeq" id="WP_127742680.1">
    <property type="nucleotide sequence ID" value="NZ_RZTZ01000023.1"/>
</dbReference>
<dbReference type="AlphaFoldDB" id="A0A437K3I2"/>
<evidence type="ECO:0000256" key="1">
    <source>
        <dbReference type="SAM" id="Phobius"/>
    </source>
</evidence>
<keyword evidence="1" id="KW-1133">Transmembrane helix</keyword>
<reference evidence="3 4" key="1">
    <citation type="submission" date="2019-01" db="EMBL/GenBank/DDBJ databases">
        <title>Bacillus sp. M5HDSG1-1, whole genome shotgun sequence.</title>
        <authorList>
            <person name="Tuo L."/>
        </authorList>
    </citation>
    <scope>NUCLEOTIDE SEQUENCE [LARGE SCALE GENOMIC DNA]</scope>
    <source>
        <strain evidence="3 4">M5HDSG1-1</strain>
    </source>
</reference>
<keyword evidence="1" id="KW-0472">Membrane</keyword>
<dbReference type="PANTHER" id="PTHR34351:SF2">
    <property type="entry name" value="DUF58 DOMAIN-CONTAINING PROTEIN"/>
    <property type="match status" value="1"/>
</dbReference>
<evidence type="ECO:0000259" key="2">
    <source>
        <dbReference type="Pfam" id="PF01882"/>
    </source>
</evidence>
<dbReference type="PANTHER" id="PTHR34351">
    <property type="entry name" value="SLR1927 PROTEIN-RELATED"/>
    <property type="match status" value="1"/>
</dbReference>
<protein>
    <submittedName>
        <fullName evidence="3">DUF58 domain-containing protein</fullName>
    </submittedName>
</protein>
<gene>
    <name evidence="3" type="ORF">EM808_26740</name>
</gene>